<evidence type="ECO:0000313" key="2">
    <source>
        <dbReference type="EMBL" id="NJC69452.1"/>
    </source>
</evidence>
<reference evidence="2 3" key="1">
    <citation type="submission" date="2020-03" db="EMBL/GenBank/DDBJ databases">
        <title>WGS of the type strain of Planosporangium spp.</title>
        <authorList>
            <person name="Thawai C."/>
        </authorList>
    </citation>
    <scope>NUCLEOTIDE SEQUENCE [LARGE SCALE GENOMIC DNA]</scope>
    <source>
        <strain evidence="2 3">TBRC 5610</strain>
    </source>
</reference>
<dbReference type="Gene3D" id="2.120.10.70">
    <property type="entry name" value="Fucose-specific lectin"/>
    <property type="match status" value="1"/>
</dbReference>
<name>A0ABX0XTW9_9ACTN</name>
<dbReference type="SUPFAM" id="SSF89372">
    <property type="entry name" value="Fucose-specific lectin"/>
    <property type="match status" value="1"/>
</dbReference>
<feature type="domain" description="PLL-like beta propeller" evidence="1">
    <location>
        <begin position="2"/>
        <end position="291"/>
    </location>
</feature>
<comment type="caution">
    <text evidence="2">The sequence shown here is derived from an EMBL/GenBank/DDBJ whole genome shotgun (WGS) entry which is preliminary data.</text>
</comment>
<organism evidence="2 3">
    <name type="scientific">Planosporangium thailandense</name>
    <dbReference type="NCBI Taxonomy" id="765197"/>
    <lineage>
        <taxon>Bacteria</taxon>
        <taxon>Bacillati</taxon>
        <taxon>Actinomycetota</taxon>
        <taxon>Actinomycetes</taxon>
        <taxon>Micromonosporales</taxon>
        <taxon>Micromonosporaceae</taxon>
        <taxon>Planosporangium</taxon>
    </lineage>
</organism>
<gene>
    <name evidence="2" type="ORF">HC031_06920</name>
</gene>
<protein>
    <recommendedName>
        <fullName evidence="1">PLL-like beta propeller domain-containing protein</fullName>
    </recommendedName>
</protein>
<dbReference type="EMBL" id="JAATVY010000003">
    <property type="protein sequence ID" value="NJC69452.1"/>
    <property type="molecule type" value="Genomic_DNA"/>
</dbReference>
<evidence type="ECO:0000259" key="1">
    <source>
        <dbReference type="Pfam" id="PF26607"/>
    </source>
</evidence>
<dbReference type="RefSeq" id="WP_167924318.1">
    <property type="nucleotide sequence ID" value="NZ_JAATVY010000003.1"/>
</dbReference>
<accession>A0ABX0XTW9</accession>
<dbReference type="Proteomes" id="UP000722989">
    <property type="component" value="Unassembled WGS sequence"/>
</dbReference>
<dbReference type="Pfam" id="PF26607">
    <property type="entry name" value="DUF8189"/>
    <property type="match status" value="1"/>
</dbReference>
<keyword evidence="3" id="KW-1185">Reference proteome</keyword>
<proteinExistence type="predicted"/>
<evidence type="ECO:0000313" key="3">
    <source>
        <dbReference type="Proteomes" id="UP000722989"/>
    </source>
</evidence>
<sequence>MQIFAHSYDHRIVTKYQTSPNGVWTSGWTNLGNPNDQVGNPEQAGTPIVTTNADGRIQIFIKNGGGGMSSAWQTSPNGTFTPWHDFGGTGIQDPVAAIVNKGRIEIFASSVPDPRNNANQGTILHWFQHSPNDVLVYDNTFPTDTPASPPAVAANADGRLEVHYRKTDSSVGVIVQDVPDGGWRKTPTNIGGQGGVGEPTLFTAGVETRLNDVRIFAFTRNGGGGVSMTRQTGSNQPYGGWQDLGGAIVDYPAVEQESSGLLDLFAVGLDGKLYINKQVSASTTASFGGWKLVG</sequence>
<dbReference type="InterPro" id="IPR058502">
    <property type="entry name" value="PLL-like_beta-prop"/>
</dbReference>